<keyword evidence="3" id="KW-1185">Reference proteome</keyword>
<evidence type="ECO:0008006" key="4">
    <source>
        <dbReference type="Google" id="ProtNLM"/>
    </source>
</evidence>
<protein>
    <recommendedName>
        <fullName evidence="4">Flagellar hook-length control protein FliK</fullName>
    </recommendedName>
</protein>
<sequence length="617" mass="64601">MNINQMMRSLLGEVAGAEPRALELKVGQVVRGIVIQMMDNNEAVVQINGMQVKASLESPLKEGQSALLQVQSQSHEGMIVLKAANGGSAMVFSDTVSEWLKQLALPQEAPWADVLVRQLKAGGASLTPETASYFKQASASVPQGADQERWMNAAAAAFNRGLPASAAVIQGLQQTMYGEPPHELLQTLQQQLGQLAGEAAAGKLPPAAAKVQALLVQAASFAPADNEPDALDVALQAQPARPQAAPFAAARYAADFPALGRQPLSGLSGKELPQSGLPPASTRQASIHTAVAPASAAGGEPNWLNQMMKWLGVDHEHQLLRQLGAEGEPSPLPAGRPLPAGQETAVGTTPDARMLERHSEPQAAAAAAGRDAEAAVAEKPGPLDLTAVLKEEAGKGAAEVRNGGTADRLAGQPGLAPGGQDGKAALPDNLKTALLSLASSDEVPANIKETAQQLVHHITGQQLLLAPERNGQMFTHLTMYVPIFTKDGRQTASVQVQTRRGRRGELDADNCRLMFDLSMQTLGQTMVDVAVTDKIVGITLWNDHPAISALTAQAKAEIAQKLSGAGYKLLSFKAQPFPAPETAGESAGPSAQNKYPPAVPAASWFASSPYKGVDFRA</sequence>
<reference evidence="2 3" key="1">
    <citation type="submission" date="2019-01" db="EMBL/GenBank/DDBJ databases">
        <title>Genome sequencing of strain FW100M-2.</title>
        <authorList>
            <person name="Heo J."/>
            <person name="Kim S.-J."/>
            <person name="Kim J.-S."/>
            <person name="Hong S.-B."/>
            <person name="Kwon S.-W."/>
        </authorList>
    </citation>
    <scope>NUCLEOTIDE SEQUENCE [LARGE SCALE GENOMIC DNA]</scope>
    <source>
        <strain evidence="2 3">FW100M-2</strain>
    </source>
</reference>
<evidence type="ECO:0000313" key="2">
    <source>
        <dbReference type="EMBL" id="QAY65584.1"/>
    </source>
</evidence>
<dbReference type="EMBL" id="CP035492">
    <property type="protein sequence ID" value="QAY65584.1"/>
    <property type="molecule type" value="Genomic_DNA"/>
</dbReference>
<dbReference type="AlphaFoldDB" id="A0A4P6ERS6"/>
<proteinExistence type="predicted"/>
<organism evidence="2 3">
    <name type="scientific">Paenibacillus protaetiae</name>
    <dbReference type="NCBI Taxonomy" id="2509456"/>
    <lineage>
        <taxon>Bacteria</taxon>
        <taxon>Bacillati</taxon>
        <taxon>Bacillota</taxon>
        <taxon>Bacilli</taxon>
        <taxon>Bacillales</taxon>
        <taxon>Paenibacillaceae</taxon>
        <taxon>Paenibacillus</taxon>
    </lineage>
</organism>
<accession>A0A4P6ERS6</accession>
<evidence type="ECO:0000313" key="3">
    <source>
        <dbReference type="Proteomes" id="UP000293568"/>
    </source>
</evidence>
<dbReference type="OrthoDB" id="2351076at2"/>
<feature type="region of interest" description="Disordered" evidence="1">
    <location>
        <begin position="396"/>
        <end position="423"/>
    </location>
</feature>
<dbReference type="KEGG" id="pprt:ET464_03490"/>
<dbReference type="RefSeq" id="WP_129438287.1">
    <property type="nucleotide sequence ID" value="NZ_CP035492.1"/>
</dbReference>
<feature type="region of interest" description="Disordered" evidence="1">
    <location>
        <begin position="325"/>
        <end position="346"/>
    </location>
</feature>
<name>A0A4P6ERS6_9BACL</name>
<gene>
    <name evidence="2" type="ORF">ET464_03490</name>
</gene>
<dbReference type="Proteomes" id="UP000293568">
    <property type="component" value="Chromosome"/>
</dbReference>
<evidence type="ECO:0000256" key="1">
    <source>
        <dbReference type="SAM" id="MobiDB-lite"/>
    </source>
</evidence>